<keyword evidence="5" id="KW-1185">Reference proteome</keyword>
<proteinExistence type="predicted"/>
<evidence type="ECO:0000259" key="2">
    <source>
        <dbReference type="Pfam" id="PF07995"/>
    </source>
</evidence>
<reference evidence="3 5" key="2">
    <citation type="journal article" date="2019" name="BMC Evol. Biol.">
        <title>Comparative genomics of Mycobacterium mucogenicum and Mycobacterium neoaurum clade members emphasizing tRNA and non-coding RNA.</title>
        <authorList>
            <person name="Behra P.R.K."/>
            <person name="Pettersson B.M.F."/>
            <person name="Das S."/>
            <person name="Dasgupta S."/>
            <person name="Kirsebom L.A."/>
        </authorList>
    </citation>
    <scope>NUCLEOTIDE SEQUENCE [LARGE SCALE GENOMIC DNA]</scope>
    <source>
        <strain evidence="3 5">DSM 44124</strain>
    </source>
</reference>
<reference evidence="3 5" key="3">
    <citation type="journal article" date="2019" name="Sci. Rep.">
        <title>Insight into the biology of Mycobacterium mucogenicum and Mycobacterium neoaurum clade members.</title>
        <authorList>
            <person name="Behra P.R.K."/>
            <person name="Pettersson B.M.F."/>
            <person name="Ramesh M."/>
            <person name="Dasgupta S."/>
            <person name="Kirsebom L.A."/>
        </authorList>
    </citation>
    <scope>NUCLEOTIDE SEQUENCE [LARGE SCALE GENOMIC DNA]</scope>
    <source>
        <strain evidence="3 5">DSM 44124</strain>
    </source>
</reference>
<reference evidence="4" key="1">
    <citation type="submission" date="2018-01" db="EMBL/GenBank/DDBJ databases">
        <title>Comparative genomics of Mycobacterium mucogenicum and Mycobacterium neoaurum clade members emphasizing tRNA and non-coding RNA.</title>
        <authorList>
            <person name="Behra P.R.K."/>
            <person name="Pettersson B.M.F."/>
            <person name="Das S."/>
            <person name="Dasgupta S."/>
            <person name="Kirsebom L.A."/>
        </authorList>
    </citation>
    <scope>NUCLEOTIDE SEQUENCE</scope>
    <source>
        <strain evidence="4">DSM 44124</strain>
    </source>
</reference>
<dbReference type="KEGG" id="mmuc:C1S78_010570"/>
<feature type="region of interest" description="Disordered" evidence="1">
    <location>
        <begin position="54"/>
        <end position="81"/>
    </location>
</feature>
<sequence>MTLRRSTRAALTRPEHRPGRSGSAPARRVLALCAIALLALPSCARFDSAASEPFTIEPDLGGAPASPPPPPPPLPPNPFPKACPAPAVLQGCLESTSGLIMGGDSKSAIVAERVTGAVKNIATNAEPKVKTVIPVDASGDGGLMDIVLSPSYQQDRLMYAYITTPTDNRVIRIADGDVPKPILTGIPKGPTGNTGALIFSSPTTLVVLTGDAGNPAAAADPASLAGKLLRIEQPTTVGQAPPTTALSGMGSGGGLCIDGASGSLYVTDRTPTGDRLQRITKDSKVSTVWSWPDRPGVAGCVATDDTVMVNLVNTKKTVAVRLSKETGAVTGDPEALRTDTHGHVFALKLSPDGNVWGATVNKTAGDVEKFDDVVFPLFPQGGFPRSTDDKT</sequence>
<evidence type="ECO:0000313" key="4">
    <source>
        <dbReference type="EMBL" id="TLH52745.1"/>
    </source>
</evidence>
<dbReference type="SUPFAM" id="SSF50952">
    <property type="entry name" value="Soluble quinoprotein glucose dehydrogenase"/>
    <property type="match status" value="1"/>
</dbReference>
<evidence type="ECO:0000256" key="1">
    <source>
        <dbReference type="SAM" id="MobiDB-lite"/>
    </source>
</evidence>
<dbReference type="EMBL" id="POTL01000001">
    <property type="protein sequence ID" value="TLH52745.1"/>
    <property type="molecule type" value="Genomic_DNA"/>
</dbReference>
<feature type="compositionally biased region" description="Low complexity" evidence="1">
    <location>
        <begin position="1"/>
        <end position="12"/>
    </location>
</feature>
<feature type="region of interest" description="Disordered" evidence="1">
    <location>
        <begin position="1"/>
        <end position="23"/>
    </location>
</feature>
<dbReference type="RefSeq" id="WP_081633554.1">
    <property type="nucleotide sequence ID" value="NZ_ANBS01000012.1"/>
</dbReference>
<gene>
    <name evidence="3" type="ORF">C1S78_010570</name>
    <name evidence="4" type="ORF">C1S78_10550</name>
</gene>
<evidence type="ECO:0000313" key="3">
    <source>
        <dbReference type="EMBL" id="QPG71325.1"/>
    </source>
</evidence>
<dbReference type="Gene3D" id="2.120.10.30">
    <property type="entry name" value="TolB, C-terminal domain"/>
    <property type="match status" value="1"/>
</dbReference>
<dbReference type="InterPro" id="IPR012938">
    <property type="entry name" value="Glc/Sorbosone_DH"/>
</dbReference>
<dbReference type="InterPro" id="IPR011042">
    <property type="entry name" value="6-blade_b-propeller_TolB-like"/>
</dbReference>
<dbReference type="Pfam" id="PF07995">
    <property type="entry name" value="GSDH"/>
    <property type="match status" value="1"/>
</dbReference>
<evidence type="ECO:0000313" key="5">
    <source>
        <dbReference type="Proteomes" id="UP000309231"/>
    </source>
</evidence>
<feature type="compositionally biased region" description="Pro residues" evidence="1">
    <location>
        <begin position="65"/>
        <end position="81"/>
    </location>
</feature>
<dbReference type="GeneID" id="76725356"/>
<protein>
    <submittedName>
        <fullName evidence="3">PQQ-dependent sugar dehydrogenase</fullName>
    </submittedName>
</protein>
<dbReference type="InterPro" id="IPR011041">
    <property type="entry name" value="Quinoprot_gluc/sorb_DH_b-prop"/>
</dbReference>
<accession>A0A8H2JCC9</accession>
<dbReference type="AlphaFoldDB" id="A0A8H2JCC9"/>
<organism evidence="4">
    <name type="scientific">Mycolicibacterium mucogenicum DSM 44124</name>
    <dbReference type="NCBI Taxonomy" id="1226753"/>
    <lineage>
        <taxon>Bacteria</taxon>
        <taxon>Bacillati</taxon>
        <taxon>Actinomycetota</taxon>
        <taxon>Actinomycetes</taxon>
        <taxon>Mycobacteriales</taxon>
        <taxon>Mycobacteriaceae</taxon>
        <taxon>Mycolicibacterium</taxon>
    </lineage>
</organism>
<dbReference type="Proteomes" id="UP000309231">
    <property type="component" value="Chromosome"/>
</dbReference>
<feature type="domain" description="Glucose/Sorbosone dehydrogenase" evidence="2">
    <location>
        <begin position="103"/>
        <end position="244"/>
    </location>
</feature>
<dbReference type="EMBL" id="CP062008">
    <property type="protein sequence ID" value="QPG71325.1"/>
    <property type="molecule type" value="Genomic_DNA"/>
</dbReference>
<name>A0A8H2JCC9_MYCMU</name>